<evidence type="ECO:0000313" key="4">
    <source>
        <dbReference type="Proteomes" id="UP001162131"/>
    </source>
</evidence>
<feature type="coiled-coil region" evidence="1">
    <location>
        <begin position="8"/>
        <end position="35"/>
    </location>
</feature>
<evidence type="ECO:0000256" key="1">
    <source>
        <dbReference type="SAM" id="Coils"/>
    </source>
</evidence>
<feature type="region of interest" description="Disordered" evidence="2">
    <location>
        <begin position="131"/>
        <end position="153"/>
    </location>
</feature>
<organism evidence="3 4">
    <name type="scientific">Blepharisma stoltei</name>
    <dbReference type="NCBI Taxonomy" id="1481888"/>
    <lineage>
        <taxon>Eukaryota</taxon>
        <taxon>Sar</taxon>
        <taxon>Alveolata</taxon>
        <taxon>Ciliophora</taxon>
        <taxon>Postciliodesmatophora</taxon>
        <taxon>Heterotrichea</taxon>
        <taxon>Heterotrichida</taxon>
        <taxon>Blepharismidae</taxon>
        <taxon>Blepharisma</taxon>
    </lineage>
</organism>
<evidence type="ECO:0000313" key="3">
    <source>
        <dbReference type="EMBL" id="CAG9332459.1"/>
    </source>
</evidence>
<proteinExistence type="predicted"/>
<keyword evidence="1" id="KW-0175">Coiled coil</keyword>
<gene>
    <name evidence="3" type="ORF">BSTOLATCC_MIC55905</name>
</gene>
<protein>
    <submittedName>
        <fullName evidence="3">Uncharacterized protein</fullName>
    </submittedName>
</protein>
<dbReference type="EMBL" id="CAJZBQ010000054">
    <property type="protein sequence ID" value="CAG9332459.1"/>
    <property type="molecule type" value="Genomic_DNA"/>
</dbReference>
<accession>A0AAU9KA05</accession>
<evidence type="ECO:0000256" key="2">
    <source>
        <dbReference type="SAM" id="MobiDB-lite"/>
    </source>
</evidence>
<name>A0AAU9KA05_9CILI</name>
<dbReference type="AlphaFoldDB" id="A0AAU9KA05"/>
<sequence length="195" mass="22714">MSSNLRPALKLAKAKNEVFKQLKKLQKQKRKQKKQKEIPENVSLEPYEVQQEIKQGTGKILISGTTVHGTGTLFTEEIEQNDEIIVRTANSEERRKVILVLSDKSACLNEPLSQESNIEFFIQKPPIKVDPRKEYEESKPKKKQKTEDSNANYEIRVKRGPWTYKTDNVESNQPLSQEDLLNIRAQRVRDKFCWM</sequence>
<dbReference type="Proteomes" id="UP001162131">
    <property type="component" value="Unassembled WGS sequence"/>
</dbReference>
<reference evidence="3" key="1">
    <citation type="submission" date="2021-09" db="EMBL/GenBank/DDBJ databases">
        <authorList>
            <consortium name="AG Swart"/>
            <person name="Singh M."/>
            <person name="Singh A."/>
            <person name="Seah K."/>
            <person name="Emmerich C."/>
        </authorList>
    </citation>
    <scope>NUCLEOTIDE SEQUENCE</scope>
    <source>
        <strain evidence="3">ATCC30299</strain>
    </source>
</reference>
<comment type="caution">
    <text evidence="3">The sequence shown here is derived from an EMBL/GenBank/DDBJ whole genome shotgun (WGS) entry which is preliminary data.</text>
</comment>
<keyword evidence="4" id="KW-1185">Reference proteome</keyword>